<comment type="caution">
    <text evidence="1">The sequence shown here is derived from an EMBL/GenBank/DDBJ whole genome shotgun (WGS) entry which is preliminary data.</text>
</comment>
<proteinExistence type="predicted"/>
<organism evidence="1 2">
    <name type="scientific">Algoriphagus ratkowskyi</name>
    <dbReference type="NCBI Taxonomy" id="57028"/>
    <lineage>
        <taxon>Bacteria</taxon>
        <taxon>Pseudomonadati</taxon>
        <taxon>Bacteroidota</taxon>
        <taxon>Cytophagia</taxon>
        <taxon>Cytophagales</taxon>
        <taxon>Cyclobacteriaceae</taxon>
        <taxon>Algoriphagus</taxon>
    </lineage>
</organism>
<dbReference type="Proteomes" id="UP000249115">
    <property type="component" value="Unassembled WGS sequence"/>
</dbReference>
<evidence type="ECO:0000313" key="2">
    <source>
        <dbReference type="Proteomes" id="UP000249115"/>
    </source>
</evidence>
<dbReference type="AlphaFoldDB" id="A0A2W7S2E7"/>
<accession>A0A2W7S2E7</accession>
<name>A0A2W7S2E7_9BACT</name>
<reference evidence="1 2" key="1">
    <citation type="submission" date="2018-06" db="EMBL/GenBank/DDBJ databases">
        <title>Genomic Encyclopedia of Archaeal and Bacterial Type Strains, Phase II (KMG-II): from individual species to whole genera.</title>
        <authorList>
            <person name="Goeker M."/>
        </authorList>
    </citation>
    <scope>NUCLEOTIDE SEQUENCE [LARGE SCALE GENOMIC DNA]</scope>
    <source>
        <strain evidence="1 2">DSM 22686</strain>
    </source>
</reference>
<dbReference type="EMBL" id="QKZU01000001">
    <property type="protein sequence ID" value="PZX61099.1"/>
    <property type="molecule type" value="Genomic_DNA"/>
</dbReference>
<sequence length="52" mass="6051">MKEYDYLNRYQYPHFPYFLRPKTEDACPSVGGGDRSSLSALFTLILKIYTAL</sequence>
<protein>
    <submittedName>
        <fullName evidence="1">Uncharacterized protein</fullName>
    </submittedName>
</protein>
<gene>
    <name evidence="1" type="ORF">LV84_00087</name>
</gene>
<evidence type="ECO:0000313" key="1">
    <source>
        <dbReference type="EMBL" id="PZX61099.1"/>
    </source>
</evidence>